<evidence type="ECO:0000256" key="4">
    <source>
        <dbReference type="ARBA" id="ARBA00023163"/>
    </source>
</evidence>
<dbReference type="GO" id="GO:0006367">
    <property type="term" value="P:transcription initiation at RNA polymerase II promoter"/>
    <property type="evidence" value="ECO:0007669"/>
    <property type="project" value="InterPro"/>
</dbReference>
<evidence type="ECO:0000256" key="5">
    <source>
        <dbReference type="ARBA" id="ARBA00023242"/>
    </source>
</evidence>
<evidence type="ECO:0000256" key="2">
    <source>
        <dbReference type="ARBA" id="ARBA00007675"/>
    </source>
</evidence>
<dbReference type="AlphaFoldDB" id="A0A2A2LRG9"/>
<dbReference type="Pfam" id="PF02268">
    <property type="entry name" value="TFIIA_gamma_N"/>
    <property type="match status" value="1"/>
</dbReference>
<dbReference type="PANTHER" id="PTHR10966">
    <property type="entry name" value="TRANSCRIPTION INITIATION FACTOR IIA SUBUNIT 2"/>
    <property type="match status" value="1"/>
</dbReference>
<dbReference type="Pfam" id="PF02751">
    <property type="entry name" value="TFIIA_gamma_C"/>
    <property type="match status" value="1"/>
</dbReference>
<comment type="caution">
    <text evidence="9">The sequence shown here is derived from an EMBL/GenBank/DDBJ whole genome shotgun (WGS) entry which is preliminary data.</text>
</comment>
<dbReference type="EMBL" id="LIAE01006488">
    <property type="protein sequence ID" value="PAV88856.1"/>
    <property type="molecule type" value="Genomic_DNA"/>
</dbReference>
<keyword evidence="10" id="KW-1185">Reference proteome</keyword>
<dbReference type="InterPro" id="IPR009083">
    <property type="entry name" value="TFIIA_a-hlx"/>
</dbReference>
<keyword evidence="5" id="KW-0539">Nucleus</keyword>
<dbReference type="InterPro" id="IPR015871">
    <property type="entry name" value="TFIIA_gsu_C"/>
</dbReference>
<evidence type="ECO:0000256" key="6">
    <source>
        <dbReference type="SAM" id="MobiDB-lite"/>
    </source>
</evidence>
<dbReference type="InterPro" id="IPR009088">
    <property type="entry name" value="TFIIA_b-brl"/>
</dbReference>
<protein>
    <recommendedName>
        <fullName evidence="11">Transcription initiation factor IIA subunit 2</fullName>
    </recommendedName>
</protein>
<comment type="subcellular location">
    <subcellularLocation>
        <location evidence="1">Nucleus</location>
    </subcellularLocation>
</comment>
<dbReference type="SUPFAM" id="SSF47396">
    <property type="entry name" value="Transcription factor IIA (TFIIA), alpha-helical domain"/>
    <property type="match status" value="1"/>
</dbReference>
<keyword evidence="4" id="KW-0804">Transcription</keyword>
<evidence type="ECO:0000256" key="1">
    <source>
        <dbReference type="ARBA" id="ARBA00004123"/>
    </source>
</evidence>
<dbReference type="CDD" id="cd10145">
    <property type="entry name" value="TFIIA_gamma_N"/>
    <property type="match status" value="1"/>
</dbReference>
<accession>A0A2A2LRG9</accession>
<keyword evidence="3" id="KW-0805">Transcription regulation</keyword>
<feature type="domain" description="Transcription initiation factor IIA gamma subunit N-terminal" evidence="7">
    <location>
        <begin position="50"/>
        <end position="94"/>
    </location>
</feature>
<reference evidence="9 10" key="1">
    <citation type="journal article" date="2017" name="Curr. Biol.">
        <title>Genome architecture and evolution of a unichromosomal asexual nematode.</title>
        <authorList>
            <person name="Fradin H."/>
            <person name="Zegar C."/>
            <person name="Gutwein M."/>
            <person name="Lucas J."/>
            <person name="Kovtun M."/>
            <person name="Corcoran D."/>
            <person name="Baugh L.R."/>
            <person name="Kiontke K."/>
            <person name="Gunsalus K."/>
            <person name="Fitch D.H."/>
            <person name="Piano F."/>
        </authorList>
    </citation>
    <scope>NUCLEOTIDE SEQUENCE [LARGE SCALE GENOMIC DNA]</scope>
    <source>
        <strain evidence="9">PF1309</strain>
    </source>
</reference>
<feature type="compositionally biased region" description="Low complexity" evidence="6">
    <location>
        <begin position="28"/>
        <end position="50"/>
    </location>
</feature>
<organism evidence="9 10">
    <name type="scientific">Diploscapter pachys</name>
    <dbReference type="NCBI Taxonomy" id="2018661"/>
    <lineage>
        <taxon>Eukaryota</taxon>
        <taxon>Metazoa</taxon>
        <taxon>Ecdysozoa</taxon>
        <taxon>Nematoda</taxon>
        <taxon>Chromadorea</taxon>
        <taxon>Rhabditida</taxon>
        <taxon>Rhabditina</taxon>
        <taxon>Rhabditomorpha</taxon>
        <taxon>Rhabditoidea</taxon>
        <taxon>Rhabditidae</taxon>
        <taxon>Diploscapter</taxon>
    </lineage>
</organism>
<evidence type="ECO:0000313" key="10">
    <source>
        <dbReference type="Proteomes" id="UP000218231"/>
    </source>
</evidence>
<feature type="domain" description="Transcription initiation factor IIA gamma subunit C-terminal" evidence="8">
    <location>
        <begin position="111"/>
        <end position="130"/>
    </location>
</feature>
<proteinExistence type="inferred from homology"/>
<comment type="similarity">
    <text evidence="2">Belongs to the TFIIA subunit 2 family.</text>
</comment>
<evidence type="ECO:0000313" key="9">
    <source>
        <dbReference type="EMBL" id="PAV88856.1"/>
    </source>
</evidence>
<dbReference type="CDD" id="cd10014">
    <property type="entry name" value="TFIIA_gamma_C"/>
    <property type="match status" value="1"/>
</dbReference>
<dbReference type="InterPro" id="IPR003194">
    <property type="entry name" value="TFIIA_gsu"/>
</dbReference>
<dbReference type="SUPFAM" id="SSF50784">
    <property type="entry name" value="Transcription factor IIA (TFIIA), beta-barrel domain"/>
    <property type="match status" value="1"/>
</dbReference>
<dbReference type="Gene3D" id="2.30.18.10">
    <property type="entry name" value="Transcription factor IIA (TFIIA), beta-barrel domain"/>
    <property type="match status" value="1"/>
</dbReference>
<dbReference type="Gene3D" id="1.10.287.190">
    <property type="entry name" value="Transcription factor IIA gamma subunit, alpha-helical domain"/>
    <property type="match status" value="1"/>
</dbReference>
<evidence type="ECO:0008006" key="11">
    <source>
        <dbReference type="Google" id="ProtNLM"/>
    </source>
</evidence>
<evidence type="ECO:0000256" key="3">
    <source>
        <dbReference type="ARBA" id="ARBA00023015"/>
    </source>
</evidence>
<dbReference type="Proteomes" id="UP000218231">
    <property type="component" value="Unassembled WGS sequence"/>
</dbReference>
<evidence type="ECO:0000259" key="8">
    <source>
        <dbReference type="Pfam" id="PF02751"/>
    </source>
</evidence>
<sequence>MSSKKSKHAKSEATSKRLSVVEGKEAGTSKTAAAATAEPAPTPSSAQSPQVYRETTLGIALNSVIDDFVSSGQISPVLASRILAIFDRNMSHALHYRCSNKLHFHAKEMLAYRYCDSVWTVILKDVEFRDISRSLQGIIPK</sequence>
<dbReference type="OrthoDB" id="586585at2759"/>
<feature type="region of interest" description="Disordered" evidence="6">
    <location>
        <begin position="1"/>
        <end position="50"/>
    </location>
</feature>
<name>A0A2A2LRG9_9BILA</name>
<evidence type="ECO:0000259" key="7">
    <source>
        <dbReference type="Pfam" id="PF02268"/>
    </source>
</evidence>
<dbReference type="STRING" id="2018661.A0A2A2LRG9"/>
<dbReference type="GO" id="GO:0005672">
    <property type="term" value="C:transcription factor TFIIA complex"/>
    <property type="evidence" value="ECO:0007669"/>
    <property type="project" value="InterPro"/>
</dbReference>
<gene>
    <name evidence="9" type="ORF">WR25_01724</name>
</gene>
<dbReference type="InterPro" id="IPR015872">
    <property type="entry name" value="TFIIA_gsu_N"/>
</dbReference>